<evidence type="ECO:0000256" key="12">
    <source>
        <dbReference type="ARBA" id="ARBA00045940"/>
    </source>
</evidence>
<comment type="function">
    <text evidence="12">E3 ubiquitin-protein ligase which accepts ubiquitin from an E2 ubiquitin-conjugating enzyme in the form of a thioester and then directly transfers the ubiquitin to targeted substrates. Catalyzes monoubiquitination of 26S proteasome subunit PSMC2/RPT1.</text>
</comment>
<feature type="compositionally biased region" description="Low complexity" evidence="14">
    <location>
        <begin position="55"/>
        <end position="70"/>
    </location>
</feature>
<evidence type="ECO:0000256" key="10">
    <source>
        <dbReference type="ARBA" id="ARBA00039317"/>
    </source>
</evidence>
<accession>A0A8K1CRZ9</accession>
<comment type="caution">
    <text evidence="16">The sequence shown here is derived from an EMBL/GenBank/DDBJ whole genome shotgun (WGS) entry which is preliminary data.</text>
</comment>
<keyword evidence="17" id="KW-1185">Reference proteome</keyword>
<evidence type="ECO:0000256" key="8">
    <source>
        <dbReference type="ARBA" id="ARBA00022833"/>
    </source>
</evidence>
<evidence type="ECO:0000313" key="16">
    <source>
        <dbReference type="EMBL" id="TMW68751.1"/>
    </source>
</evidence>
<evidence type="ECO:0000256" key="13">
    <source>
        <dbReference type="PROSITE-ProRule" id="PRU00175"/>
    </source>
</evidence>
<evidence type="ECO:0000256" key="2">
    <source>
        <dbReference type="ARBA" id="ARBA00004906"/>
    </source>
</evidence>
<dbReference type="AlphaFoldDB" id="A0A8K1CRZ9"/>
<gene>
    <name evidence="16" type="ORF">Poli38472_006219</name>
</gene>
<evidence type="ECO:0000256" key="11">
    <source>
        <dbReference type="ARBA" id="ARBA00041674"/>
    </source>
</evidence>
<protein>
    <recommendedName>
        <fullName evidence="10">E3 ubiquitin-protein ligase RNF181</fullName>
        <ecNumber evidence="3">2.3.2.27</ecNumber>
    </recommendedName>
    <alternativeName>
        <fullName evidence="11">RING finger protein 181</fullName>
    </alternativeName>
</protein>
<dbReference type="PANTHER" id="PTHR15710">
    <property type="entry name" value="E3 UBIQUITIN-PROTEIN LIGASE PRAJA"/>
    <property type="match status" value="1"/>
</dbReference>
<comment type="similarity">
    <text evidence="9">Belongs to the RNF181 family.</text>
</comment>
<keyword evidence="6 13" id="KW-0863">Zinc-finger</keyword>
<evidence type="ECO:0000256" key="14">
    <source>
        <dbReference type="SAM" id="MobiDB-lite"/>
    </source>
</evidence>
<evidence type="ECO:0000256" key="5">
    <source>
        <dbReference type="ARBA" id="ARBA00022723"/>
    </source>
</evidence>
<dbReference type="FunFam" id="3.30.40.10:FF:000022">
    <property type="entry name" value="E3 ubiquitin-protein ligase RING1-like"/>
    <property type="match status" value="1"/>
</dbReference>
<evidence type="ECO:0000256" key="7">
    <source>
        <dbReference type="ARBA" id="ARBA00022786"/>
    </source>
</evidence>
<keyword evidence="7" id="KW-0833">Ubl conjugation pathway</keyword>
<keyword evidence="8" id="KW-0862">Zinc</keyword>
<evidence type="ECO:0000256" key="6">
    <source>
        <dbReference type="ARBA" id="ARBA00022771"/>
    </source>
</evidence>
<reference evidence="16" key="1">
    <citation type="submission" date="2019-03" db="EMBL/GenBank/DDBJ databases">
        <title>Long read genome sequence of the mycoparasitic Pythium oligandrum ATCC 38472 isolated from sugarbeet rhizosphere.</title>
        <authorList>
            <person name="Gaulin E."/>
        </authorList>
    </citation>
    <scope>NUCLEOTIDE SEQUENCE</scope>
    <source>
        <strain evidence="16">ATCC 38472_TT</strain>
    </source>
</reference>
<dbReference type="InterPro" id="IPR013083">
    <property type="entry name" value="Znf_RING/FYVE/PHD"/>
</dbReference>
<comment type="pathway">
    <text evidence="2">Protein modification; protein ubiquitination.</text>
</comment>
<comment type="catalytic activity">
    <reaction evidence="1">
        <text>S-ubiquitinyl-[E2 ubiquitin-conjugating enzyme]-L-cysteine + [acceptor protein]-L-lysine = [E2 ubiquitin-conjugating enzyme]-L-cysteine + N(6)-ubiquitinyl-[acceptor protein]-L-lysine.</text>
        <dbReference type="EC" id="2.3.2.27"/>
    </reaction>
</comment>
<dbReference type="GO" id="GO:0008270">
    <property type="term" value="F:zinc ion binding"/>
    <property type="evidence" value="ECO:0007669"/>
    <property type="project" value="UniProtKB-KW"/>
</dbReference>
<dbReference type="PROSITE" id="PS50089">
    <property type="entry name" value="ZF_RING_2"/>
    <property type="match status" value="1"/>
</dbReference>
<evidence type="ECO:0000256" key="9">
    <source>
        <dbReference type="ARBA" id="ARBA00038197"/>
    </source>
</evidence>
<dbReference type="Proteomes" id="UP000794436">
    <property type="component" value="Unassembled WGS sequence"/>
</dbReference>
<dbReference type="EMBL" id="SPLM01000002">
    <property type="protein sequence ID" value="TMW68751.1"/>
    <property type="molecule type" value="Genomic_DNA"/>
</dbReference>
<dbReference type="PANTHER" id="PTHR15710:SF160">
    <property type="entry name" value="E3 UBIQUITIN-PROTEIN LIGASE RNF181"/>
    <property type="match status" value="1"/>
</dbReference>
<dbReference type="SUPFAM" id="SSF57850">
    <property type="entry name" value="RING/U-box"/>
    <property type="match status" value="1"/>
</dbReference>
<proteinExistence type="inferred from homology"/>
<evidence type="ECO:0000259" key="15">
    <source>
        <dbReference type="PROSITE" id="PS50089"/>
    </source>
</evidence>
<organism evidence="16 17">
    <name type="scientific">Pythium oligandrum</name>
    <name type="common">Mycoparasitic fungus</name>
    <dbReference type="NCBI Taxonomy" id="41045"/>
    <lineage>
        <taxon>Eukaryota</taxon>
        <taxon>Sar</taxon>
        <taxon>Stramenopiles</taxon>
        <taxon>Oomycota</taxon>
        <taxon>Peronosporomycetes</taxon>
        <taxon>Pythiales</taxon>
        <taxon>Pythiaceae</taxon>
        <taxon>Pythium</taxon>
    </lineage>
</organism>
<dbReference type="OrthoDB" id="8062037at2759"/>
<sequence>MTTAPRFWCHECAVEVATCVDAATDEVCCQQCDGNFVEEIEADDPPQEFHVEATSPATVSAAETTSATASRPPRLDPHIAEIHEAFEPEPRAPLTPPIVPREPITRARSAAEMLMSPAFGAPATGSLSELLQQLVSGGGRGPGDGATRTARIISRDGSPVEFYVTETSGEAGDLGGLLGMLGAPFGGLASNPGDYAFGNLETVINQLMQNDPNRHGAPPASKRVVDELPKHTITQTDVDANAECPVCKDLFAVDEVSHELPCHHAFHPDCILPWLKQHNSCPVCRYELPTDDEDYERRRRATTTHTTSSSS</sequence>
<name>A0A8K1CRZ9_PYTOL</name>
<keyword evidence="4" id="KW-0808">Transferase</keyword>
<evidence type="ECO:0000256" key="1">
    <source>
        <dbReference type="ARBA" id="ARBA00000900"/>
    </source>
</evidence>
<feature type="domain" description="RING-type" evidence="15">
    <location>
        <begin position="244"/>
        <end position="285"/>
    </location>
</feature>
<dbReference type="InterPro" id="IPR001841">
    <property type="entry name" value="Znf_RING"/>
</dbReference>
<dbReference type="GO" id="GO:0016567">
    <property type="term" value="P:protein ubiquitination"/>
    <property type="evidence" value="ECO:0007669"/>
    <property type="project" value="TreeGrafter"/>
</dbReference>
<dbReference type="Gene3D" id="3.30.40.10">
    <property type="entry name" value="Zinc/RING finger domain, C3HC4 (zinc finger)"/>
    <property type="match status" value="1"/>
</dbReference>
<dbReference type="GO" id="GO:0061630">
    <property type="term" value="F:ubiquitin protein ligase activity"/>
    <property type="evidence" value="ECO:0007669"/>
    <property type="project" value="UniProtKB-EC"/>
</dbReference>
<feature type="region of interest" description="Disordered" evidence="14">
    <location>
        <begin position="55"/>
        <end position="74"/>
    </location>
</feature>
<dbReference type="GO" id="GO:0005737">
    <property type="term" value="C:cytoplasm"/>
    <property type="evidence" value="ECO:0007669"/>
    <property type="project" value="TreeGrafter"/>
</dbReference>
<dbReference type="SMART" id="SM00184">
    <property type="entry name" value="RING"/>
    <property type="match status" value="1"/>
</dbReference>
<evidence type="ECO:0000256" key="4">
    <source>
        <dbReference type="ARBA" id="ARBA00022679"/>
    </source>
</evidence>
<evidence type="ECO:0000313" key="17">
    <source>
        <dbReference type="Proteomes" id="UP000794436"/>
    </source>
</evidence>
<evidence type="ECO:0000256" key="3">
    <source>
        <dbReference type="ARBA" id="ARBA00012483"/>
    </source>
</evidence>
<keyword evidence="5" id="KW-0479">Metal-binding</keyword>
<dbReference type="EC" id="2.3.2.27" evidence="3"/>
<dbReference type="Pfam" id="PF13639">
    <property type="entry name" value="zf-RING_2"/>
    <property type="match status" value="1"/>
</dbReference>